<keyword evidence="2" id="KW-1185">Reference proteome</keyword>
<dbReference type="SUPFAM" id="SSF88723">
    <property type="entry name" value="PIN domain-like"/>
    <property type="match status" value="1"/>
</dbReference>
<proteinExistence type="predicted"/>
<evidence type="ECO:0000313" key="2">
    <source>
        <dbReference type="Proteomes" id="UP000241229"/>
    </source>
</evidence>
<organism evidence="1 2">
    <name type="scientific">Kumtagia ephedrae</name>
    <dbReference type="NCBI Taxonomy" id="2116701"/>
    <lineage>
        <taxon>Bacteria</taxon>
        <taxon>Pseudomonadati</taxon>
        <taxon>Pseudomonadota</taxon>
        <taxon>Alphaproteobacteria</taxon>
        <taxon>Hyphomicrobiales</taxon>
        <taxon>Phyllobacteriaceae</taxon>
        <taxon>Kumtagia</taxon>
    </lineage>
</organism>
<dbReference type="InterPro" id="IPR029060">
    <property type="entry name" value="PIN-like_dom_sf"/>
</dbReference>
<evidence type="ECO:0000313" key="1">
    <source>
        <dbReference type="EMBL" id="PSJ60595.1"/>
    </source>
</evidence>
<reference evidence="1 2" key="1">
    <citation type="submission" date="2018-03" db="EMBL/GenBank/DDBJ databases">
        <title>The draft genome of Mesorhizobium sp. 6GN-30.</title>
        <authorList>
            <person name="Liu L."/>
            <person name="Li L."/>
            <person name="Wang T."/>
            <person name="Zhang X."/>
            <person name="Liang L."/>
        </authorList>
    </citation>
    <scope>NUCLEOTIDE SEQUENCE [LARGE SCALE GENOMIC DNA]</scope>
    <source>
        <strain evidence="1 2">6GN30</strain>
    </source>
</reference>
<sequence length="119" mass="13270">MVARTRRHSGSIVNLQVLNELTDVLLRKKWLADAEAVFSLTGQLSALGDRPLTRREVAVARGLHIAHRYSWWDCLLLASALELGCTHFLSEDLQDGQAIEGLTIVDPFAHTPEQILVSR</sequence>
<dbReference type="EMBL" id="PXYK01000009">
    <property type="protein sequence ID" value="PSJ60595.1"/>
    <property type="molecule type" value="Genomic_DNA"/>
</dbReference>
<dbReference type="OrthoDB" id="163436at2"/>
<protein>
    <submittedName>
        <fullName evidence="1">VapC toxin family PIN domain ribonuclease</fullName>
    </submittedName>
</protein>
<comment type="caution">
    <text evidence="1">The sequence shown here is derived from an EMBL/GenBank/DDBJ whole genome shotgun (WGS) entry which is preliminary data.</text>
</comment>
<dbReference type="AlphaFoldDB" id="A0A2P7SE06"/>
<name>A0A2P7SE06_9HYPH</name>
<gene>
    <name evidence="1" type="ORF">C7I84_11520</name>
</gene>
<dbReference type="Proteomes" id="UP000241229">
    <property type="component" value="Unassembled WGS sequence"/>
</dbReference>
<dbReference type="RefSeq" id="WP_106772330.1">
    <property type="nucleotide sequence ID" value="NZ_PXYK01000009.1"/>
</dbReference>
<accession>A0A2P7SE06</accession>